<feature type="transmembrane region" description="Helical" evidence="1">
    <location>
        <begin position="117"/>
        <end position="138"/>
    </location>
</feature>
<name>A0A0D1ALH7_CLOBO</name>
<dbReference type="InterPro" id="IPR011733">
    <property type="entry name" value="CHP02185_IM"/>
</dbReference>
<dbReference type="EMBL" id="JXSU01000007">
    <property type="protein sequence ID" value="KIS23989.1"/>
    <property type="molecule type" value="Genomic_DNA"/>
</dbReference>
<feature type="transmembrane region" description="Helical" evidence="1">
    <location>
        <begin position="45"/>
        <end position="62"/>
    </location>
</feature>
<dbReference type="HOGENOM" id="CLU_093450_1_0_9"/>
<protein>
    <submittedName>
        <fullName evidence="2">Membrane protein</fullName>
    </submittedName>
</protein>
<organism evidence="2 3">
    <name type="scientific">Clostridium botulinum B2 450</name>
    <dbReference type="NCBI Taxonomy" id="1379739"/>
    <lineage>
        <taxon>Bacteria</taxon>
        <taxon>Bacillati</taxon>
        <taxon>Bacillota</taxon>
        <taxon>Clostridia</taxon>
        <taxon>Eubacteriales</taxon>
        <taxon>Clostridiaceae</taxon>
        <taxon>Clostridium</taxon>
    </lineage>
</organism>
<feature type="transmembrane region" description="Helical" evidence="1">
    <location>
        <begin position="21"/>
        <end position="39"/>
    </location>
</feature>
<dbReference type="AlphaFoldDB" id="A0A0D1ALH7"/>
<evidence type="ECO:0000256" key="1">
    <source>
        <dbReference type="SAM" id="Phobius"/>
    </source>
</evidence>
<accession>A0A0D1ALH7</accession>
<reference evidence="2 3" key="1">
    <citation type="submission" date="2014-06" db="EMBL/GenBank/DDBJ databases">
        <title>Genome characterization of distinct group I Clostridium botulinum lineages.</title>
        <authorList>
            <person name="Giordani F."/>
            <person name="Anselmo A."/>
            <person name="Fillo S."/>
            <person name="Palozzi A.M."/>
            <person name="Fortunato A."/>
            <person name="Gentile B."/>
            <person name="Ciammaruconi A."/>
            <person name="Anniballi F."/>
            <person name="De Medici D."/>
            <person name="Lista F."/>
        </authorList>
    </citation>
    <scope>NUCLEOTIDE SEQUENCE [LARGE SCALE GENOMIC DNA]</scope>
    <source>
        <strain evidence="2 3">B2 450</strain>
    </source>
</reference>
<dbReference type="PATRIC" id="fig|1379739.3.peg.2456"/>
<dbReference type="NCBIfam" id="TIGR02185">
    <property type="entry name" value="Trep_Strep"/>
    <property type="match status" value="1"/>
</dbReference>
<sequence>MSKQLSKANKLTVKDMVTTGIFSTIFTVFMLLGGVFFATNPVLTFLMPLGAALLPGPVYLLLSAKVPKKGSITILGILVGIFMFITGMHWSMVVGFMVLGIIADIITASGKYKNFKLTIIGYSLFMLANTTSYAMFFLDQKNYLAYMQKNSTANPAYFDTMVSTGQSWMLPAIIIGTIICAVISGLIGKKLLRKQFRKAGIVA</sequence>
<evidence type="ECO:0000313" key="2">
    <source>
        <dbReference type="EMBL" id="KIS23989.1"/>
    </source>
</evidence>
<evidence type="ECO:0000313" key="3">
    <source>
        <dbReference type="Proteomes" id="UP000032250"/>
    </source>
</evidence>
<dbReference type="Pfam" id="PF09605">
    <property type="entry name" value="Trep_Strep"/>
    <property type="match status" value="1"/>
</dbReference>
<keyword evidence="1" id="KW-0472">Membrane</keyword>
<dbReference type="Proteomes" id="UP000032250">
    <property type="component" value="Unassembled WGS sequence"/>
</dbReference>
<feature type="transmembrane region" description="Helical" evidence="1">
    <location>
        <begin position="92"/>
        <end position="110"/>
    </location>
</feature>
<gene>
    <name evidence="2" type="ORF">N495_10445</name>
</gene>
<proteinExistence type="predicted"/>
<keyword evidence="1" id="KW-0812">Transmembrane</keyword>
<dbReference type="OrthoDB" id="9781459at2"/>
<dbReference type="RefSeq" id="WP_043031988.1">
    <property type="nucleotide sequence ID" value="NZ_JXSU01000007.1"/>
</dbReference>
<comment type="caution">
    <text evidence="2">The sequence shown here is derived from an EMBL/GenBank/DDBJ whole genome shotgun (WGS) entry which is preliminary data.</text>
</comment>
<keyword evidence="1" id="KW-1133">Transmembrane helix</keyword>
<feature type="transmembrane region" description="Helical" evidence="1">
    <location>
        <begin position="168"/>
        <end position="188"/>
    </location>
</feature>